<proteinExistence type="predicted"/>
<evidence type="ECO:0000313" key="1">
    <source>
        <dbReference type="EMBL" id="MBS3648822.1"/>
    </source>
</evidence>
<keyword evidence="2" id="KW-1185">Reference proteome</keyword>
<dbReference type="Pfam" id="PF06067">
    <property type="entry name" value="DUF932"/>
    <property type="match status" value="1"/>
</dbReference>
<organism evidence="1 2">
    <name type="scientific">Pseudaminobacter soli</name>
    <name type="common">ex Zhang et al. 2022</name>
    <dbReference type="NCBI Taxonomy" id="2831468"/>
    <lineage>
        <taxon>Bacteria</taxon>
        <taxon>Pseudomonadati</taxon>
        <taxon>Pseudomonadota</taxon>
        <taxon>Alphaproteobacteria</taxon>
        <taxon>Hyphomicrobiales</taxon>
        <taxon>Phyllobacteriaceae</taxon>
        <taxon>Pseudaminobacter</taxon>
    </lineage>
</organism>
<comment type="caution">
    <text evidence="1">The sequence shown here is derived from an EMBL/GenBank/DDBJ whole genome shotgun (WGS) entry which is preliminary data.</text>
</comment>
<reference evidence="1" key="1">
    <citation type="submission" date="2021-04" db="EMBL/GenBank/DDBJ databases">
        <title>Pseudaminobacter soli sp. nov., isolated from paddy soil contaminated by heavy metals.</title>
        <authorList>
            <person name="Zhang K."/>
        </authorList>
    </citation>
    <scope>NUCLEOTIDE SEQUENCE</scope>
    <source>
        <strain evidence="1">19-2017</strain>
    </source>
</reference>
<sequence>MTTLINAHNNWARRAPDERFSSVADLHAAALNYKNAARQTSNLPATRLEAKATEDGAVVLNGSMTETKLTHWSFGQLAKIADAPAGYLQDLPAPLAADCLNNGLRKAGGKVNLFYKMDDPTEPAGMRTLRALTSNRYTRIWNSDITRRLGELEAEGPWQPAPAAFDGSRGLYLGDRDMFAFMVDNDRRIFETGPAGGLSRGFFVENSEVGAASFKFTSFLYEFVCGNHRVWGASEVKEVRIRHVGAADDSAFRQLEAELVAYANASAADDELKIQRMRRYTLGKDLDAVIDTVMGLRVPGLGKKMIEAGYDRAEQYIDWYGAPNTAWALAGGLTQIARDMPNANDRVALERASSKVMEMAF</sequence>
<dbReference type="AlphaFoldDB" id="A0A942E5G5"/>
<dbReference type="InterPro" id="IPR026325">
    <property type="entry name" value="DUF932"/>
</dbReference>
<dbReference type="RefSeq" id="WP_188254385.1">
    <property type="nucleotide sequence ID" value="NZ_JABVCF010000004.1"/>
</dbReference>
<dbReference type="EMBL" id="JAGWCR010000004">
    <property type="protein sequence ID" value="MBS3648822.1"/>
    <property type="molecule type" value="Genomic_DNA"/>
</dbReference>
<gene>
    <name evidence="1" type="ORF">KEU06_09410</name>
</gene>
<dbReference type="Proteomes" id="UP000680348">
    <property type="component" value="Unassembled WGS sequence"/>
</dbReference>
<accession>A0A942E5G5</accession>
<evidence type="ECO:0000313" key="2">
    <source>
        <dbReference type="Proteomes" id="UP000680348"/>
    </source>
</evidence>
<protein>
    <submittedName>
        <fullName evidence="1">DUF932 domain-containing protein</fullName>
    </submittedName>
</protein>
<name>A0A942E5G5_9HYPH</name>